<comment type="caution">
    <text evidence="1">The sequence shown here is derived from an EMBL/GenBank/DDBJ whole genome shotgun (WGS) entry which is preliminary data.</text>
</comment>
<proteinExistence type="predicted"/>
<keyword evidence="2" id="KW-1185">Reference proteome</keyword>
<dbReference type="EMBL" id="JBHUME010000010">
    <property type="protein sequence ID" value="MFD2614086.1"/>
    <property type="molecule type" value="Genomic_DNA"/>
</dbReference>
<dbReference type="InterPro" id="IPR010349">
    <property type="entry name" value="Asparaginase_II"/>
</dbReference>
<protein>
    <submittedName>
        <fullName evidence="1">Asparaginase</fullName>
    </submittedName>
</protein>
<dbReference type="Pfam" id="PF06089">
    <property type="entry name" value="Asparaginase_II"/>
    <property type="match status" value="1"/>
</dbReference>
<reference evidence="2" key="1">
    <citation type="journal article" date="2019" name="Int. J. Syst. Evol. Microbiol.">
        <title>The Global Catalogue of Microorganisms (GCM) 10K type strain sequencing project: providing services to taxonomists for standard genome sequencing and annotation.</title>
        <authorList>
            <consortium name="The Broad Institute Genomics Platform"/>
            <consortium name="The Broad Institute Genome Sequencing Center for Infectious Disease"/>
            <person name="Wu L."/>
            <person name="Ma J."/>
        </authorList>
    </citation>
    <scope>NUCLEOTIDE SEQUENCE [LARGE SCALE GENOMIC DNA]</scope>
    <source>
        <strain evidence="2">KCTC 3950</strain>
    </source>
</reference>
<dbReference type="PANTHER" id="PTHR42110">
    <property type="entry name" value="L-ASPARAGINASE, PUTATIVE (AFU_ORTHOLOGUE AFUA_3G11890)-RELATED"/>
    <property type="match status" value="1"/>
</dbReference>
<dbReference type="RefSeq" id="WP_377604572.1">
    <property type="nucleotide sequence ID" value="NZ_JBHUME010000010.1"/>
</dbReference>
<dbReference type="PANTHER" id="PTHR42110:SF1">
    <property type="entry name" value="L-ASPARAGINASE, PUTATIVE (AFU_ORTHOLOGUE AFUA_3G11890)-RELATED"/>
    <property type="match status" value="1"/>
</dbReference>
<gene>
    <name evidence="1" type="ORF">ACFSUF_16895</name>
</gene>
<dbReference type="Proteomes" id="UP001597541">
    <property type="component" value="Unassembled WGS sequence"/>
</dbReference>
<organism evidence="1 2">
    <name type="scientific">Paenibacillus gansuensis</name>
    <dbReference type="NCBI Taxonomy" id="306542"/>
    <lineage>
        <taxon>Bacteria</taxon>
        <taxon>Bacillati</taxon>
        <taxon>Bacillota</taxon>
        <taxon>Bacilli</taxon>
        <taxon>Bacillales</taxon>
        <taxon>Paenibacillaceae</taxon>
        <taxon>Paenibacillus</taxon>
    </lineage>
</organism>
<accession>A0ABW5PH54</accession>
<evidence type="ECO:0000313" key="2">
    <source>
        <dbReference type="Proteomes" id="UP001597541"/>
    </source>
</evidence>
<name>A0ABW5PH54_9BACL</name>
<evidence type="ECO:0000313" key="1">
    <source>
        <dbReference type="EMBL" id="MFD2614086.1"/>
    </source>
</evidence>
<sequence length="341" mass="36750">MQEPLVAVKRGPYTESVHHGHIAVTDASGRLLYSVGDPRRVTFTRSALKPVQALPLVQSGAAERYLMTDRELALCCGSHNGEDIHVHAVRGILHRLGLGEEKLQCGAHLPYDVQSSHDLLRSGGHACTVHNNCSGKHAGMLALAKFLQSDTGTYHLPDHPVQRMIAGALCEVTGLPEDQLITAVDGCGVPTYGMPLDRLALIYARLARPESMESSNRLQQSLSRIAGAMTSHPEMVAGRDVLCTDLMRVSGGEVVAKAGAEGVYGIGLVKEGLGIAVKIEDGQARAAYPAAVETLHQLGFLNEERRQKLIGYHQPAVTNRLNDIVGAIEPVFQLRNRKSAM</sequence>